<evidence type="ECO:0000256" key="7">
    <source>
        <dbReference type="ARBA" id="ARBA00023212"/>
    </source>
</evidence>
<name>A0A498LDB7_LABRO</name>
<dbReference type="Proteomes" id="UP000290572">
    <property type="component" value="Unassembled WGS sequence"/>
</dbReference>
<dbReference type="GO" id="GO:1901317">
    <property type="term" value="P:regulation of flagellated sperm motility"/>
    <property type="evidence" value="ECO:0007669"/>
    <property type="project" value="TreeGrafter"/>
</dbReference>
<comment type="caution">
    <text evidence="11">The sequence shown here is derived from an EMBL/GenBank/DDBJ whole genome shotgun (WGS) entry which is preliminary data.</text>
</comment>
<dbReference type="EMBL" id="QBIY01013377">
    <property type="protein sequence ID" value="RXN06162.1"/>
    <property type="molecule type" value="Genomic_DNA"/>
</dbReference>
<evidence type="ECO:0000256" key="2">
    <source>
        <dbReference type="ARBA" id="ARBA00010500"/>
    </source>
</evidence>
<comment type="function">
    <text evidence="9">Essential for sperm motility and is involved in the regulation of the beating frequency of motile cilia on the epithelial cells of the respiratory tract. Required for the establishment of radial spokes in sperm flagella.</text>
</comment>
<keyword evidence="5" id="KW-0970">Cilium biogenesis/degradation</keyword>
<dbReference type="GO" id="GO:0003356">
    <property type="term" value="P:regulation of cilium beat frequency"/>
    <property type="evidence" value="ECO:0007669"/>
    <property type="project" value="TreeGrafter"/>
</dbReference>
<evidence type="ECO:0000256" key="1">
    <source>
        <dbReference type="ARBA" id="ARBA00004430"/>
    </source>
</evidence>
<evidence type="ECO:0000256" key="3">
    <source>
        <dbReference type="ARBA" id="ARBA00021602"/>
    </source>
</evidence>
<comment type="similarity">
    <text evidence="2">Belongs to the CFAP206 family.</text>
</comment>
<dbReference type="STRING" id="84645.A0A498LDB7"/>
<dbReference type="GO" id="GO:0005930">
    <property type="term" value="C:axoneme"/>
    <property type="evidence" value="ECO:0007669"/>
    <property type="project" value="UniProtKB-SubCell"/>
</dbReference>
<evidence type="ECO:0000256" key="9">
    <source>
        <dbReference type="ARBA" id="ARBA00045321"/>
    </source>
</evidence>
<gene>
    <name evidence="11" type="ORF">ROHU_012440</name>
</gene>
<evidence type="ECO:0000256" key="8">
    <source>
        <dbReference type="ARBA" id="ARBA00023273"/>
    </source>
</evidence>
<dbReference type="PANTHER" id="PTHR21442:SF0">
    <property type="entry name" value="CILIA- AND FLAGELLA-ASSOCIATED PROTEIN 206"/>
    <property type="match status" value="1"/>
</dbReference>
<reference evidence="11 12" key="1">
    <citation type="submission" date="2018-03" db="EMBL/GenBank/DDBJ databases">
        <title>Draft genome sequence of Rohu Carp (Labeo rohita).</title>
        <authorList>
            <person name="Das P."/>
            <person name="Kushwaha B."/>
            <person name="Joshi C.G."/>
            <person name="Kumar D."/>
            <person name="Nagpure N.S."/>
            <person name="Sahoo L."/>
            <person name="Das S.P."/>
            <person name="Bit A."/>
            <person name="Patnaik S."/>
            <person name="Meher P.K."/>
            <person name="Jayasankar P."/>
            <person name="Koringa P.G."/>
            <person name="Patel N.V."/>
            <person name="Hinsu A.T."/>
            <person name="Kumar R."/>
            <person name="Pandey M."/>
            <person name="Agarwal S."/>
            <person name="Srivastava S."/>
            <person name="Singh M."/>
            <person name="Iquebal M.A."/>
            <person name="Jaiswal S."/>
            <person name="Angadi U.B."/>
            <person name="Kumar N."/>
            <person name="Raza M."/>
            <person name="Shah T.M."/>
            <person name="Rai A."/>
            <person name="Jena J.K."/>
        </authorList>
    </citation>
    <scope>NUCLEOTIDE SEQUENCE [LARGE SCALE GENOMIC DNA]</scope>
    <source>
        <strain evidence="11">DASCIFA01</strain>
        <tissue evidence="11">Testis</tissue>
    </source>
</reference>
<sequence length="644" mass="72814">MTTTTTPPSRRLQVKIPWMLWLCKMPHTQAEGVIRNIIREIAQTCSSRGQTLCETLIAFMVKAVVLDPTNHFNVDRTLTKQDVQKLIELCVDRLMDQTSPTLNTIKMQVYFDMNYTSRREFLEVQQRVLQSRLLSLSREITDSRAKTRDDLKNLYGKIVSYVIQRSNLGSATDINTVRETTAALQSVFPQSQLATFMPLLKQDKEQQLSELTLIVSGIRLFNKDSRKGGEGIQNLPAVLNETVPAAAADIENQLAGSQRLAWQYTALLEKICEQDAEHTECPVHPDLLKQALYNARQHEAFLRFILADVIQSAKEVTRIQSDLKTRLTLLKDTVHTKTTVPTSQVFPHFTALASLWAGLEGEMLLLSMLTNVASGLRAFLSAQSLLSSDQLELLLLGLQVRTDADRCSETAVSEERIVESEMSSCEWCFPESTAHFEDVPLQYKGFCGFTLVKKNGLLLPGNPNIGVLKHKEKYYTFSCKSAAYEFTSKADEFVSAVVEMAKRWPELIQLLQLHQEFASVTPYSEMQSGQKLLVKTISKSDASMQTEIHPLETNIVKSYEWNEWELRRKAIKLANLRNKVTRSMQTDLSHMRRHNSTQTFLPKDAGSQTKRDGESNVPKPQVYLSGLRGGTNTMKVDLTRAVDE</sequence>
<dbReference type="PANTHER" id="PTHR21442">
    <property type="entry name" value="CILIA- AND FLAGELLA-ASSOCIATED PROTEIN 206"/>
    <property type="match status" value="1"/>
</dbReference>
<evidence type="ECO:0000256" key="6">
    <source>
        <dbReference type="ARBA" id="ARBA00023069"/>
    </source>
</evidence>
<dbReference type="Pfam" id="PF12018">
    <property type="entry name" value="FAP206"/>
    <property type="match status" value="1"/>
</dbReference>
<comment type="subcellular location">
    <subcellularLocation>
        <location evidence="1">Cytoplasm</location>
        <location evidence="1">Cytoskeleton</location>
        <location evidence="1">Cilium axoneme</location>
    </subcellularLocation>
</comment>
<keyword evidence="6" id="KW-0969">Cilium</keyword>
<keyword evidence="12" id="KW-1185">Reference proteome</keyword>
<evidence type="ECO:0000256" key="10">
    <source>
        <dbReference type="SAM" id="MobiDB-lite"/>
    </source>
</evidence>
<accession>A0A498LDB7</accession>
<dbReference type="AlphaFoldDB" id="A0A498LDB7"/>
<proteinExistence type="inferred from homology"/>
<evidence type="ECO:0000256" key="4">
    <source>
        <dbReference type="ARBA" id="ARBA00022490"/>
    </source>
</evidence>
<keyword evidence="8" id="KW-0966">Cell projection</keyword>
<dbReference type="GO" id="GO:0007288">
    <property type="term" value="P:sperm axoneme assembly"/>
    <property type="evidence" value="ECO:0007669"/>
    <property type="project" value="TreeGrafter"/>
</dbReference>
<keyword evidence="7" id="KW-0206">Cytoskeleton</keyword>
<evidence type="ECO:0000256" key="5">
    <source>
        <dbReference type="ARBA" id="ARBA00022794"/>
    </source>
</evidence>
<evidence type="ECO:0000313" key="12">
    <source>
        <dbReference type="Proteomes" id="UP000290572"/>
    </source>
</evidence>
<keyword evidence="4" id="KW-0963">Cytoplasm</keyword>
<protein>
    <recommendedName>
        <fullName evidence="3">Cilia- and flagella-associated protein 206</fullName>
    </recommendedName>
</protein>
<feature type="region of interest" description="Disordered" evidence="10">
    <location>
        <begin position="585"/>
        <end position="621"/>
    </location>
</feature>
<organism evidence="11 12">
    <name type="scientific">Labeo rohita</name>
    <name type="common">Indian major carp</name>
    <name type="synonym">Cyprinus rohita</name>
    <dbReference type="NCBI Taxonomy" id="84645"/>
    <lineage>
        <taxon>Eukaryota</taxon>
        <taxon>Metazoa</taxon>
        <taxon>Chordata</taxon>
        <taxon>Craniata</taxon>
        <taxon>Vertebrata</taxon>
        <taxon>Euteleostomi</taxon>
        <taxon>Actinopterygii</taxon>
        <taxon>Neopterygii</taxon>
        <taxon>Teleostei</taxon>
        <taxon>Ostariophysi</taxon>
        <taxon>Cypriniformes</taxon>
        <taxon>Cyprinidae</taxon>
        <taxon>Labeoninae</taxon>
        <taxon>Labeonini</taxon>
        <taxon>Labeo</taxon>
    </lineage>
</organism>
<evidence type="ECO:0000313" key="11">
    <source>
        <dbReference type="EMBL" id="RXN06162.1"/>
    </source>
</evidence>
<dbReference type="InterPro" id="IPR021897">
    <property type="entry name" value="FAP206"/>
</dbReference>
<dbReference type="GO" id="GO:0036064">
    <property type="term" value="C:ciliary basal body"/>
    <property type="evidence" value="ECO:0007669"/>
    <property type="project" value="TreeGrafter"/>
</dbReference>